<evidence type="ECO:0000313" key="3">
    <source>
        <dbReference type="Proteomes" id="UP000770661"/>
    </source>
</evidence>
<evidence type="ECO:0000313" key="2">
    <source>
        <dbReference type="EMBL" id="KAG0729239.1"/>
    </source>
</evidence>
<protein>
    <submittedName>
        <fullName evidence="2">Late secretory pathway protein AVL9</fullName>
    </submittedName>
</protein>
<dbReference type="Proteomes" id="UP000770661">
    <property type="component" value="Unassembled WGS sequence"/>
</dbReference>
<dbReference type="EMBL" id="JACEEZ010001418">
    <property type="protein sequence ID" value="KAG0729239.1"/>
    <property type="molecule type" value="Genomic_DNA"/>
</dbReference>
<gene>
    <name evidence="2" type="primary">Avl9</name>
    <name evidence="2" type="ORF">GWK47_030748</name>
</gene>
<keyword evidence="3" id="KW-1185">Reference proteome</keyword>
<sequence>MSVFVSDAVRVFGRNILVLFKLVLLERRVLFYHSPVGPLVRTISSLMALFPDNFPNGLAHAASMRSRGPLGLAPLPNLPNPTDADYKDVCYAEEALTTGVVSNEADVTEEELAADRAERCAALAEDITDASHITDIAQVRR</sequence>
<feature type="domain" description="AVL9/DENND6" evidence="1">
    <location>
        <begin position="5"/>
        <end position="63"/>
    </location>
</feature>
<evidence type="ECO:0000259" key="1">
    <source>
        <dbReference type="Pfam" id="PF09794"/>
    </source>
</evidence>
<dbReference type="AlphaFoldDB" id="A0A8J4YX72"/>
<accession>A0A8J4YX72</accession>
<dbReference type="InterPro" id="IPR051731">
    <property type="entry name" value="DENND11/AVL9_GEFs"/>
</dbReference>
<proteinExistence type="predicted"/>
<dbReference type="PANTHER" id="PTHR31017:SF1">
    <property type="entry name" value="LATE SECRETORY PATHWAY PROTEIN AVL9 HOMOLOG"/>
    <property type="match status" value="1"/>
</dbReference>
<reference evidence="2" key="1">
    <citation type="submission" date="2020-07" db="EMBL/GenBank/DDBJ databases">
        <title>The High-quality genome of the commercially important snow crab, Chionoecetes opilio.</title>
        <authorList>
            <person name="Jeong J.-H."/>
            <person name="Ryu S."/>
        </authorList>
    </citation>
    <scope>NUCLEOTIDE SEQUENCE</scope>
    <source>
        <strain evidence="2">MADBK_172401_WGS</strain>
        <tissue evidence="2">Digestive gland</tissue>
    </source>
</reference>
<dbReference type="OrthoDB" id="26278at2759"/>
<comment type="caution">
    <text evidence="2">The sequence shown here is derived from an EMBL/GenBank/DDBJ whole genome shotgun (WGS) entry which is preliminary data.</text>
</comment>
<dbReference type="InterPro" id="IPR018307">
    <property type="entry name" value="ABL9/DENND6_dom"/>
</dbReference>
<organism evidence="2 3">
    <name type="scientific">Chionoecetes opilio</name>
    <name type="common">Atlantic snow crab</name>
    <name type="synonym">Cancer opilio</name>
    <dbReference type="NCBI Taxonomy" id="41210"/>
    <lineage>
        <taxon>Eukaryota</taxon>
        <taxon>Metazoa</taxon>
        <taxon>Ecdysozoa</taxon>
        <taxon>Arthropoda</taxon>
        <taxon>Crustacea</taxon>
        <taxon>Multicrustacea</taxon>
        <taxon>Malacostraca</taxon>
        <taxon>Eumalacostraca</taxon>
        <taxon>Eucarida</taxon>
        <taxon>Decapoda</taxon>
        <taxon>Pleocyemata</taxon>
        <taxon>Brachyura</taxon>
        <taxon>Eubrachyura</taxon>
        <taxon>Majoidea</taxon>
        <taxon>Majidae</taxon>
        <taxon>Chionoecetes</taxon>
    </lineage>
</organism>
<dbReference type="Pfam" id="PF09794">
    <property type="entry name" value="Avl9"/>
    <property type="match status" value="1"/>
</dbReference>
<dbReference type="GO" id="GO:0005737">
    <property type="term" value="C:cytoplasm"/>
    <property type="evidence" value="ECO:0007669"/>
    <property type="project" value="TreeGrafter"/>
</dbReference>
<dbReference type="PANTHER" id="PTHR31017">
    <property type="entry name" value="LATE SECRETORY PATHWAY PROTEIN AVL9-RELATED"/>
    <property type="match status" value="1"/>
</dbReference>
<name>A0A8J4YX72_CHIOP</name>